<dbReference type="InterPro" id="IPR016039">
    <property type="entry name" value="Thiolase-like"/>
</dbReference>
<keyword evidence="6" id="KW-1185">Reference proteome</keyword>
<evidence type="ECO:0000313" key="5">
    <source>
        <dbReference type="EMBL" id="MBN4059482.1"/>
    </source>
</evidence>
<dbReference type="InterPro" id="IPR040771">
    <property type="entry name" value="TLP1_add_C"/>
</dbReference>
<name>A0ABS3ARZ0_9ACTN</name>
<organism evidence="5 6">
    <name type="scientific">Acidimicrobium ferrooxidans</name>
    <dbReference type="NCBI Taxonomy" id="53635"/>
    <lineage>
        <taxon>Bacteria</taxon>
        <taxon>Bacillati</taxon>
        <taxon>Actinomycetota</taxon>
        <taxon>Acidimicrobiia</taxon>
        <taxon>Acidimicrobiales</taxon>
        <taxon>Acidimicrobiaceae</taxon>
        <taxon>Acidimicrobium</taxon>
    </lineage>
</organism>
<evidence type="ECO:0000256" key="3">
    <source>
        <dbReference type="ARBA" id="ARBA00023315"/>
    </source>
</evidence>
<feature type="domain" description="Thiolase-like protein type 1 additional C-terminal" evidence="4">
    <location>
        <begin position="403"/>
        <end position="478"/>
    </location>
</feature>
<dbReference type="PANTHER" id="PTHR18919:SF139">
    <property type="entry name" value="THIOLASE-LIKE PROTEIN TYPE 1 ADDITIONAL C-TERMINAL DOMAIN-CONTAINING PROTEIN"/>
    <property type="match status" value="1"/>
</dbReference>
<proteinExistence type="inferred from homology"/>
<keyword evidence="2" id="KW-0808">Transferase</keyword>
<reference evidence="5" key="1">
    <citation type="submission" date="2021-02" db="EMBL/GenBank/DDBJ databases">
        <title>Activity-based single-cell genomes from oceanic crustal fluid captures similar information to metagenomic and metatranscriptomic surveys with orders of magnitude less sampling.</title>
        <authorList>
            <person name="D'Angelo T.S."/>
            <person name="Orcutt B.N."/>
        </authorList>
    </citation>
    <scope>NUCLEOTIDE SEQUENCE [LARGE SCALE GENOMIC DNA]</scope>
    <source>
        <strain evidence="5">AH-315-J10</strain>
    </source>
</reference>
<dbReference type="EMBL" id="JAFIUH010000001">
    <property type="protein sequence ID" value="MBN4059482.1"/>
    <property type="molecule type" value="Genomic_DNA"/>
</dbReference>
<sequence length="510" mass="54796">MIDPKTPVLVGASWLNVRDGDAEPIDMMTEASLGAAADSGGDILAFVRSVRVVKGFWRYKDPGRLVAERLGLDAVETVMTPFGGNEVYDLVGRTAQDIAAGRLDAAIVCAAEFGRTRRAASKAGVKPRRYEEPVDAAPDLVTGEEKELSNAVENAAGLMVPTFFYAMAETSLRHRRRESIDEHRLRVSELWASAAAVASDNPHAWLRDGATASDIGTVSESNRMVASPYTKLMTANVNVDQGASVIMCSAAVADAAGVPRDKWVFPYAATGAAEHWYPSERWALDESPAMRIAAERCLELADISVDDVDLLDLYSCFPSAVQLAQAGLAIDPSRPFTITGGLTFSGGPLNCYCIQALTRAIELLRERRTTAFLTGNGGFFTKHSCLVLGSSEPKSPFVVERPQAEVDALPRRRGSEQRSADGTVEAYTVIFGRAGAAESAIVAVIDDAGDRWFANTNDPDDLAEMLATDMVGASVSVERVSSPGEEIDKAVVTFRRLQQDPDRGSGEPQD</sequence>
<evidence type="ECO:0000259" key="4">
    <source>
        <dbReference type="Pfam" id="PF18313"/>
    </source>
</evidence>
<comment type="similarity">
    <text evidence="1">Belongs to the thiolase-like superfamily. Thiolase family.</text>
</comment>
<dbReference type="Gene3D" id="2.40.50.840">
    <property type="match status" value="1"/>
</dbReference>
<evidence type="ECO:0000256" key="1">
    <source>
        <dbReference type="ARBA" id="ARBA00010982"/>
    </source>
</evidence>
<keyword evidence="3" id="KW-0012">Acyltransferase</keyword>
<dbReference type="PANTHER" id="PTHR18919">
    <property type="entry name" value="ACETYL-COA C-ACYLTRANSFERASE"/>
    <property type="match status" value="1"/>
</dbReference>
<accession>A0ABS3ARZ0</accession>
<evidence type="ECO:0000256" key="2">
    <source>
        <dbReference type="ARBA" id="ARBA00022679"/>
    </source>
</evidence>
<dbReference type="SUPFAM" id="SSF53901">
    <property type="entry name" value="Thiolase-like"/>
    <property type="match status" value="1"/>
</dbReference>
<evidence type="ECO:0000313" key="6">
    <source>
        <dbReference type="Proteomes" id="UP000724964"/>
    </source>
</evidence>
<protein>
    <recommendedName>
        <fullName evidence="4">Thiolase-like protein type 1 additional C-terminal domain-containing protein</fullName>
    </recommendedName>
</protein>
<dbReference type="Gene3D" id="3.40.47.10">
    <property type="match status" value="1"/>
</dbReference>
<comment type="caution">
    <text evidence="5">The sequence shown here is derived from an EMBL/GenBank/DDBJ whole genome shotgun (WGS) entry which is preliminary data.</text>
</comment>
<dbReference type="Proteomes" id="UP000724964">
    <property type="component" value="Unassembled WGS sequence"/>
</dbReference>
<dbReference type="Pfam" id="PF18313">
    <property type="entry name" value="TLP1_add_C"/>
    <property type="match status" value="1"/>
</dbReference>
<gene>
    <name evidence="5" type="ORF">JYT35_00010</name>
</gene>